<proteinExistence type="predicted"/>
<gene>
    <name evidence="1" type="ORF">D7004_15655</name>
</gene>
<evidence type="ECO:0000313" key="1">
    <source>
        <dbReference type="EMBL" id="RNL51155.1"/>
    </source>
</evidence>
<accession>A0A3N0BR74</accession>
<organism evidence="1 2">
    <name type="scientific">Pedobacter jejuensis</name>
    <dbReference type="NCBI Taxonomy" id="1268550"/>
    <lineage>
        <taxon>Bacteria</taxon>
        <taxon>Pseudomonadati</taxon>
        <taxon>Bacteroidota</taxon>
        <taxon>Sphingobacteriia</taxon>
        <taxon>Sphingobacteriales</taxon>
        <taxon>Sphingobacteriaceae</taxon>
        <taxon>Pedobacter</taxon>
    </lineage>
</organism>
<dbReference type="RefSeq" id="WP_123206777.1">
    <property type="nucleotide sequence ID" value="NZ_RBEE01000042.1"/>
</dbReference>
<dbReference type="EMBL" id="RBEE01000042">
    <property type="protein sequence ID" value="RNL51155.1"/>
    <property type="molecule type" value="Genomic_DNA"/>
</dbReference>
<dbReference type="Proteomes" id="UP000274046">
    <property type="component" value="Unassembled WGS sequence"/>
</dbReference>
<keyword evidence="2" id="KW-1185">Reference proteome</keyword>
<reference evidence="1 2" key="1">
    <citation type="submission" date="2018-10" db="EMBL/GenBank/DDBJ databases">
        <title>Genome sequencing of Pedobacter jejuensis TNB23.</title>
        <authorList>
            <person name="Cho Y.-J."/>
            <person name="Cho A."/>
            <person name="Kim O.-S."/>
        </authorList>
    </citation>
    <scope>NUCLEOTIDE SEQUENCE [LARGE SCALE GENOMIC DNA]</scope>
    <source>
        <strain evidence="1 2">TNB23</strain>
    </source>
</reference>
<comment type="caution">
    <text evidence="1">The sequence shown here is derived from an EMBL/GenBank/DDBJ whole genome shotgun (WGS) entry which is preliminary data.</text>
</comment>
<sequence>MSSKTLGQYGISFARKANGLIDIKANSKNLDIYLYLLSKYKPLLEELISTLKLVITGQFGSINADNLIWPRELGYDIYIGEIVSSTTFELYLADSYEETIEFFPLEDVEQIAISLLKFMNQNV</sequence>
<evidence type="ECO:0000313" key="2">
    <source>
        <dbReference type="Proteomes" id="UP000274046"/>
    </source>
</evidence>
<dbReference type="AlphaFoldDB" id="A0A3N0BR74"/>
<protein>
    <submittedName>
        <fullName evidence="1">Uncharacterized protein</fullName>
    </submittedName>
</protein>
<dbReference type="OrthoDB" id="1452970at2"/>
<name>A0A3N0BR74_9SPHI</name>